<dbReference type="GO" id="GO:0005886">
    <property type="term" value="C:plasma membrane"/>
    <property type="evidence" value="ECO:0007669"/>
    <property type="project" value="UniProtKB-SubCell"/>
</dbReference>
<feature type="transmembrane region" description="Helical" evidence="6">
    <location>
        <begin position="46"/>
        <end position="67"/>
    </location>
</feature>
<gene>
    <name evidence="7" type="ORF">SAMN05192563_1004316</name>
</gene>
<keyword evidence="2" id="KW-1003">Cell membrane</keyword>
<dbReference type="InterPro" id="IPR036259">
    <property type="entry name" value="MFS_trans_sf"/>
</dbReference>
<protein>
    <submittedName>
        <fullName evidence="7">Major Facilitator Superfamily protein</fullName>
    </submittedName>
</protein>
<evidence type="ECO:0000256" key="2">
    <source>
        <dbReference type="ARBA" id="ARBA00022475"/>
    </source>
</evidence>
<feature type="transmembrane region" description="Helical" evidence="6">
    <location>
        <begin position="134"/>
        <end position="154"/>
    </location>
</feature>
<evidence type="ECO:0000256" key="1">
    <source>
        <dbReference type="ARBA" id="ARBA00004651"/>
    </source>
</evidence>
<sequence>MSGILQSLAPEKERMGFNMRLSLFNQAGSAIGTGAGGYAINRFGSITTAIVSACIALAIVPLLRILASAARGNGARRRTSPLTASLEAFRYLVNEPQSFAAAVTVGLAFAVIQITNLLLPGFVVHKLRGNGDLFGVLEMTAAIAGMAALAAGGCPPVARKMRGTTAVQGGAGGSLILLSLAPDAPAAIVLYCLAGMLWNLSRAAANGHLLTVVDGAIIGRVQAFATLLTGAFGVLIFLLPSMFPDTTEAHLYAACGAAIVVAAALMRLWASRGRTGPV</sequence>
<organism evidence="7 8">
    <name type="scientific">Paraburkholderia aspalathi</name>
    <dbReference type="NCBI Taxonomy" id="1324617"/>
    <lineage>
        <taxon>Bacteria</taxon>
        <taxon>Pseudomonadati</taxon>
        <taxon>Pseudomonadota</taxon>
        <taxon>Betaproteobacteria</taxon>
        <taxon>Burkholderiales</taxon>
        <taxon>Burkholderiaceae</taxon>
        <taxon>Paraburkholderia</taxon>
    </lineage>
</organism>
<keyword evidence="3 6" id="KW-0812">Transmembrane</keyword>
<feature type="transmembrane region" description="Helical" evidence="6">
    <location>
        <begin position="175"/>
        <end position="197"/>
    </location>
</feature>
<evidence type="ECO:0000313" key="7">
    <source>
        <dbReference type="EMBL" id="SFT84144.1"/>
    </source>
</evidence>
<dbReference type="Pfam" id="PF07690">
    <property type="entry name" value="MFS_1"/>
    <property type="match status" value="1"/>
</dbReference>
<feature type="transmembrane region" description="Helical" evidence="6">
    <location>
        <begin position="21"/>
        <end position="40"/>
    </location>
</feature>
<proteinExistence type="predicted"/>
<evidence type="ECO:0000256" key="5">
    <source>
        <dbReference type="ARBA" id="ARBA00023136"/>
    </source>
</evidence>
<dbReference type="SUPFAM" id="SSF103473">
    <property type="entry name" value="MFS general substrate transporter"/>
    <property type="match status" value="1"/>
</dbReference>
<reference evidence="7 8" key="1">
    <citation type="submission" date="2016-10" db="EMBL/GenBank/DDBJ databases">
        <authorList>
            <person name="de Groot N.N."/>
        </authorList>
    </citation>
    <scope>NUCLEOTIDE SEQUENCE [LARGE SCALE GENOMIC DNA]</scope>
    <source>
        <strain evidence="7 8">LMG 27731</strain>
    </source>
</reference>
<keyword evidence="4 6" id="KW-1133">Transmembrane helix</keyword>
<dbReference type="AlphaFoldDB" id="A0A1I7BAH1"/>
<name>A0A1I7BAH1_9BURK</name>
<dbReference type="PANTHER" id="PTHR23513:SF6">
    <property type="entry name" value="MAJOR FACILITATOR SUPERFAMILY ASSOCIATED DOMAIN-CONTAINING PROTEIN"/>
    <property type="match status" value="1"/>
</dbReference>
<evidence type="ECO:0000256" key="3">
    <source>
        <dbReference type="ARBA" id="ARBA00022692"/>
    </source>
</evidence>
<comment type="subcellular location">
    <subcellularLocation>
        <location evidence="1">Cell membrane</location>
        <topology evidence="1">Multi-pass membrane protein</topology>
    </subcellularLocation>
</comment>
<feature type="transmembrane region" description="Helical" evidence="6">
    <location>
        <begin position="99"/>
        <end position="122"/>
    </location>
</feature>
<evidence type="ECO:0000256" key="6">
    <source>
        <dbReference type="SAM" id="Phobius"/>
    </source>
</evidence>
<dbReference type="InterPro" id="IPR011701">
    <property type="entry name" value="MFS"/>
</dbReference>
<dbReference type="GO" id="GO:0022857">
    <property type="term" value="F:transmembrane transporter activity"/>
    <property type="evidence" value="ECO:0007669"/>
    <property type="project" value="InterPro"/>
</dbReference>
<dbReference type="Proteomes" id="UP000198844">
    <property type="component" value="Unassembled WGS sequence"/>
</dbReference>
<dbReference type="EMBL" id="FPBH01000004">
    <property type="protein sequence ID" value="SFT84144.1"/>
    <property type="molecule type" value="Genomic_DNA"/>
</dbReference>
<evidence type="ECO:0000313" key="8">
    <source>
        <dbReference type="Proteomes" id="UP000198844"/>
    </source>
</evidence>
<evidence type="ECO:0000256" key="4">
    <source>
        <dbReference type="ARBA" id="ARBA00022989"/>
    </source>
</evidence>
<feature type="transmembrane region" description="Helical" evidence="6">
    <location>
        <begin position="217"/>
        <end position="239"/>
    </location>
</feature>
<accession>A0A1I7BAH1</accession>
<keyword evidence="5 6" id="KW-0472">Membrane</keyword>
<dbReference type="Gene3D" id="1.20.1250.20">
    <property type="entry name" value="MFS general substrate transporter like domains"/>
    <property type="match status" value="1"/>
</dbReference>
<dbReference type="PANTHER" id="PTHR23513">
    <property type="entry name" value="INTEGRAL MEMBRANE EFFLUX PROTEIN-RELATED"/>
    <property type="match status" value="1"/>
</dbReference>
<feature type="transmembrane region" description="Helical" evidence="6">
    <location>
        <begin position="251"/>
        <end position="270"/>
    </location>
</feature>